<dbReference type="AlphaFoldDB" id="Q5N8V8"/>
<feature type="compositionally biased region" description="Basic and acidic residues" evidence="1">
    <location>
        <begin position="142"/>
        <end position="152"/>
    </location>
</feature>
<feature type="compositionally biased region" description="Low complexity" evidence="1">
    <location>
        <begin position="161"/>
        <end position="171"/>
    </location>
</feature>
<proteinExistence type="predicted"/>
<feature type="region of interest" description="Disordered" evidence="1">
    <location>
        <begin position="134"/>
        <end position="186"/>
    </location>
</feature>
<feature type="region of interest" description="Disordered" evidence="1">
    <location>
        <begin position="204"/>
        <end position="224"/>
    </location>
</feature>
<sequence>MALLGPLKWFAGEKERRQWRWGLGGGEWWRRWRWGRGGRERWRWGAAAVGMRRRGAVAAGSGDGGGREQRRWWWGRGGGERRRLWWWGAAVRSGRSTRHEAHRSPPPSLSSAASSLQTTSSTFSFAAPLHLVPTATAAAPNREIREREREEEGKEMEDDISGGNSDSDSGGARPLPPLADLAEGRGVFGRQPWGRRLERMVASSAVGRHGGGGSGGTRPLPSLSLRLPSRRRRWEGMGAADPASVTGAGSGSDVWETVGDGSGWQIRRLGDRRRRGRAAAATGLGSITDLIMVIEAN</sequence>
<reference evidence="2" key="1">
    <citation type="journal article" date="2002" name="Nature">
        <title>The genome sequence and structure of rice chromosome 1.</title>
        <authorList>
            <person name="Sasaki T."/>
            <person name="Matsumoto T."/>
            <person name="Yamamoto K."/>
            <person name="Sakata K."/>
            <person name="Baba T."/>
            <person name="Katayose Y."/>
            <person name="Wu J."/>
            <person name="Niimura Y."/>
            <person name="Cheng Z."/>
            <person name="Nagamura Y."/>
            <person name="Antonio B.A."/>
            <person name="Kanamori H."/>
            <person name="Hosokawa S."/>
            <person name="Masukawa M."/>
            <person name="Arikawa K."/>
            <person name="Chiden Y."/>
            <person name="Hayashi M."/>
            <person name="Okamoto M."/>
            <person name="Ando T."/>
            <person name="Aoki H."/>
            <person name="Arita K."/>
            <person name="Hamada M."/>
            <person name="Harada C."/>
            <person name="Hijishita S."/>
            <person name="Honda M."/>
            <person name="Ichikawa Y."/>
            <person name="Idonuma A."/>
            <person name="Iijima M."/>
            <person name="Ikeda M."/>
            <person name="Ikeno M."/>
            <person name="Itoh S."/>
            <person name="Itoh T."/>
            <person name="Itoh Y."/>
            <person name="Itoh Y."/>
            <person name="Iwabuchi A."/>
            <person name="Kamiya K."/>
            <person name="Karasawa W."/>
            <person name="Katagiri S."/>
            <person name="Kikuta A."/>
            <person name="Kobayashi N."/>
            <person name="Kono I."/>
            <person name="Machita K."/>
            <person name="Maehara T."/>
            <person name="Mizuno H."/>
            <person name="Mizubayashi T."/>
            <person name="Mukai Y."/>
            <person name="Nagasaki H."/>
            <person name="Nakashima M."/>
            <person name="Nakama Y."/>
            <person name="Nakamichi Y."/>
            <person name="Nakamura M."/>
            <person name="Namiki N."/>
            <person name="Negishi M."/>
            <person name="Ohta I."/>
            <person name="Ono N."/>
            <person name="Saji S."/>
            <person name="Sakai K."/>
            <person name="Shibata M."/>
            <person name="Shimokawa T."/>
            <person name="Shomura A."/>
            <person name="Song J."/>
            <person name="Takazaki Y."/>
            <person name="Terasawa K."/>
            <person name="Tsuji K."/>
            <person name="Waki K."/>
            <person name="Yamagata H."/>
            <person name="Yamane H."/>
            <person name="Yoshiki S."/>
            <person name="Yoshihara R."/>
            <person name="Yukawa K."/>
            <person name="Zhong H."/>
            <person name="Iwama H."/>
            <person name="Endo T."/>
            <person name="Ito H."/>
            <person name="Hahn J.H."/>
            <person name="Kim H.I."/>
            <person name="Eun M.Y."/>
            <person name="Yano M."/>
            <person name="Jiang J."/>
            <person name="Gojobori T."/>
        </authorList>
    </citation>
    <scope>NUCLEOTIDE SEQUENCE [LARGE SCALE GENOMIC DNA]</scope>
</reference>
<name>Q5N8V8_ORYSJ</name>
<dbReference type="EMBL" id="AP003313">
    <property type="protein sequence ID" value="BAD82098.1"/>
    <property type="molecule type" value="Genomic_DNA"/>
</dbReference>
<evidence type="ECO:0000313" key="2">
    <source>
        <dbReference type="EMBL" id="BAD82098.1"/>
    </source>
</evidence>
<accession>Q5N8V8</accession>
<gene>
    <name evidence="2" type="primary">P0035F12.4</name>
</gene>
<feature type="region of interest" description="Disordered" evidence="1">
    <location>
        <begin position="96"/>
        <end position="115"/>
    </location>
</feature>
<evidence type="ECO:0000256" key="1">
    <source>
        <dbReference type="SAM" id="MobiDB-lite"/>
    </source>
</evidence>
<organism evidence="2">
    <name type="scientific">Oryza sativa subsp. japonica</name>
    <name type="common">Rice</name>
    <dbReference type="NCBI Taxonomy" id="39947"/>
    <lineage>
        <taxon>Eukaryota</taxon>
        <taxon>Viridiplantae</taxon>
        <taxon>Streptophyta</taxon>
        <taxon>Embryophyta</taxon>
        <taxon>Tracheophyta</taxon>
        <taxon>Spermatophyta</taxon>
        <taxon>Magnoliopsida</taxon>
        <taxon>Liliopsida</taxon>
        <taxon>Poales</taxon>
        <taxon>Poaceae</taxon>
        <taxon>BOP clade</taxon>
        <taxon>Oryzoideae</taxon>
        <taxon>Oryzeae</taxon>
        <taxon>Oryzinae</taxon>
        <taxon>Oryza</taxon>
        <taxon>Oryza sativa</taxon>
    </lineage>
</organism>
<dbReference type="Proteomes" id="UP000817658">
    <property type="component" value="Chromosome 1"/>
</dbReference>
<protein>
    <submittedName>
        <fullName evidence="2">Uncharacterized protein P0035F12.4</fullName>
    </submittedName>
</protein>